<evidence type="ECO:0008006" key="4">
    <source>
        <dbReference type="Google" id="ProtNLM"/>
    </source>
</evidence>
<gene>
    <name evidence="2" type="ORF">AB1I55_14820</name>
</gene>
<feature type="transmembrane region" description="Helical" evidence="1">
    <location>
        <begin position="78"/>
        <end position="98"/>
    </location>
</feature>
<dbReference type="RefSeq" id="WP_016621815.1">
    <property type="nucleotide sequence ID" value="NZ_JBFDTA010000014.1"/>
</dbReference>
<protein>
    <recommendedName>
        <fullName evidence="4">LPXTG cell wall anchor domain-containing protein</fullName>
    </recommendedName>
</protein>
<evidence type="ECO:0000256" key="1">
    <source>
        <dbReference type="SAM" id="Phobius"/>
    </source>
</evidence>
<name>A0ABV3MH35_9ENTE</name>
<sequence>MTRRLFYFLLSIGLPAFTERCDLEVSAQELKEPPVWLDFIKQEKQEHPTYLSSIVPERIPSDKHKQTGRLPQLNQQSLHWALCSGGLLICLIVIPLLCKKRKVIQRVVA</sequence>
<reference evidence="2 3" key="1">
    <citation type="submission" date="2024-05" db="EMBL/GenBank/DDBJ databases">
        <title>Human gut microbiome strain richness.</title>
        <authorList>
            <person name="Chen-Liaw A."/>
        </authorList>
    </citation>
    <scope>NUCLEOTIDE SEQUENCE [LARGE SCALE GENOMIC DNA]</scope>
    <source>
        <strain evidence="2 3">J1100102st1_G3_J1100102_180507</strain>
    </source>
</reference>
<keyword evidence="1" id="KW-1133">Transmembrane helix</keyword>
<keyword evidence="1" id="KW-0812">Transmembrane</keyword>
<comment type="caution">
    <text evidence="2">The sequence shown here is derived from an EMBL/GenBank/DDBJ whole genome shotgun (WGS) entry which is preliminary data.</text>
</comment>
<proteinExistence type="predicted"/>
<dbReference type="EMBL" id="JBFDTB010000030">
    <property type="protein sequence ID" value="MEW3467368.1"/>
    <property type="molecule type" value="Genomic_DNA"/>
</dbReference>
<dbReference type="Proteomes" id="UP001554047">
    <property type="component" value="Unassembled WGS sequence"/>
</dbReference>
<evidence type="ECO:0000313" key="2">
    <source>
        <dbReference type="EMBL" id="MEW3467368.1"/>
    </source>
</evidence>
<organism evidence="2 3">
    <name type="scientific">Enterococcus entomosocium</name>
    <dbReference type="NCBI Taxonomy" id="3034352"/>
    <lineage>
        <taxon>Bacteria</taxon>
        <taxon>Bacillati</taxon>
        <taxon>Bacillota</taxon>
        <taxon>Bacilli</taxon>
        <taxon>Lactobacillales</taxon>
        <taxon>Enterococcaceae</taxon>
        <taxon>Enterococcus</taxon>
    </lineage>
</organism>
<keyword evidence="1" id="KW-0472">Membrane</keyword>
<evidence type="ECO:0000313" key="3">
    <source>
        <dbReference type="Proteomes" id="UP001554047"/>
    </source>
</evidence>
<keyword evidence="3" id="KW-1185">Reference proteome</keyword>
<accession>A0ABV3MH35</accession>